<feature type="domain" description="Protein kinase" evidence="1">
    <location>
        <begin position="1"/>
        <end position="81"/>
    </location>
</feature>
<reference evidence="2" key="1">
    <citation type="submission" date="2020-11" db="EMBL/GenBank/DDBJ databases">
        <title>Adaptations for nitrogen fixation in a non-lichenized fungal sporocarp promotes dispersal by wood-feeding termites.</title>
        <authorList>
            <consortium name="DOE Joint Genome Institute"/>
            <person name="Koch R.A."/>
            <person name="Yoon G."/>
            <person name="Arayal U."/>
            <person name="Lail K."/>
            <person name="Amirebrahimi M."/>
            <person name="Labutti K."/>
            <person name="Lipzen A."/>
            <person name="Riley R."/>
            <person name="Barry K."/>
            <person name="Henrissat B."/>
            <person name="Grigoriev I.V."/>
            <person name="Herr J.R."/>
            <person name="Aime M.C."/>
        </authorList>
    </citation>
    <scope>NUCLEOTIDE SEQUENCE</scope>
    <source>
        <strain evidence="2">MCA 3950</strain>
    </source>
</reference>
<name>A0A9P7VKS4_9AGAR</name>
<dbReference type="PANTHER" id="PTHR38248:SF2">
    <property type="entry name" value="FUNK1 11"/>
    <property type="match status" value="1"/>
</dbReference>
<evidence type="ECO:0000313" key="3">
    <source>
        <dbReference type="Proteomes" id="UP000812287"/>
    </source>
</evidence>
<dbReference type="InterPro" id="IPR011009">
    <property type="entry name" value="Kinase-like_dom_sf"/>
</dbReference>
<dbReference type="InterPro" id="IPR040976">
    <property type="entry name" value="Pkinase_fungal"/>
</dbReference>
<dbReference type="RefSeq" id="XP_043035942.1">
    <property type="nucleotide sequence ID" value="XM_043182406.1"/>
</dbReference>
<comment type="caution">
    <text evidence="2">The sequence shown here is derived from an EMBL/GenBank/DDBJ whole genome shotgun (WGS) entry which is preliminary data.</text>
</comment>
<dbReference type="GO" id="GO:0004672">
    <property type="term" value="F:protein kinase activity"/>
    <property type="evidence" value="ECO:0007669"/>
    <property type="project" value="InterPro"/>
</dbReference>
<evidence type="ECO:0000313" key="2">
    <source>
        <dbReference type="EMBL" id="KAG7442442.1"/>
    </source>
</evidence>
<accession>A0A9P7VKS4</accession>
<dbReference type="GO" id="GO:0005524">
    <property type="term" value="F:ATP binding"/>
    <property type="evidence" value="ECO:0007669"/>
    <property type="project" value="InterPro"/>
</dbReference>
<dbReference type="SUPFAM" id="SSF56112">
    <property type="entry name" value="Protein kinase-like (PK-like)"/>
    <property type="match status" value="1"/>
</dbReference>
<dbReference type="Gene3D" id="1.10.510.10">
    <property type="entry name" value="Transferase(Phosphotransferase) domain 1"/>
    <property type="match status" value="1"/>
</dbReference>
<proteinExistence type="predicted"/>
<protein>
    <recommendedName>
        <fullName evidence="1">Protein kinase domain-containing protein</fullName>
    </recommendedName>
</protein>
<keyword evidence="3" id="KW-1185">Reference proteome</keyword>
<feature type="non-terminal residue" evidence="2">
    <location>
        <position position="1"/>
    </location>
</feature>
<gene>
    <name evidence="2" type="ORF">BT62DRAFT_831848</name>
</gene>
<dbReference type="Proteomes" id="UP000812287">
    <property type="component" value="Unassembled WGS sequence"/>
</dbReference>
<dbReference type="AlphaFoldDB" id="A0A9P7VKS4"/>
<feature type="non-terminal residue" evidence="2">
    <location>
        <position position="81"/>
    </location>
</feature>
<dbReference type="PROSITE" id="PS50011">
    <property type="entry name" value="PROTEIN_KINASE_DOM"/>
    <property type="match status" value="1"/>
</dbReference>
<dbReference type="OrthoDB" id="5569250at2759"/>
<organism evidence="2 3">
    <name type="scientific">Guyanagaster necrorhizus</name>
    <dbReference type="NCBI Taxonomy" id="856835"/>
    <lineage>
        <taxon>Eukaryota</taxon>
        <taxon>Fungi</taxon>
        <taxon>Dikarya</taxon>
        <taxon>Basidiomycota</taxon>
        <taxon>Agaricomycotina</taxon>
        <taxon>Agaricomycetes</taxon>
        <taxon>Agaricomycetidae</taxon>
        <taxon>Agaricales</taxon>
        <taxon>Marasmiineae</taxon>
        <taxon>Physalacriaceae</taxon>
        <taxon>Guyanagaster</taxon>
    </lineage>
</organism>
<evidence type="ECO:0000259" key="1">
    <source>
        <dbReference type="PROSITE" id="PS50011"/>
    </source>
</evidence>
<dbReference type="InterPro" id="IPR000719">
    <property type="entry name" value="Prot_kinase_dom"/>
</dbReference>
<dbReference type="GeneID" id="66104703"/>
<dbReference type="PANTHER" id="PTHR38248">
    <property type="entry name" value="FUNK1 6"/>
    <property type="match status" value="1"/>
</dbReference>
<dbReference type="EMBL" id="MU250551">
    <property type="protein sequence ID" value="KAG7442442.1"/>
    <property type="molecule type" value="Genomic_DNA"/>
</dbReference>
<sequence>ILHRDISMANIRYRKDSQGNIFGVLNDFDLSSLLPINEATSVPRMGTPPYMAVDLLKERCDGPHLYRHDLEALCYIFLMIC</sequence>
<dbReference type="Pfam" id="PF17667">
    <property type="entry name" value="Pkinase_fungal"/>
    <property type="match status" value="1"/>
</dbReference>